<protein>
    <submittedName>
        <fullName evidence="1">Uncharacterized protein</fullName>
    </submittedName>
</protein>
<dbReference type="EMBL" id="GGEC01067300">
    <property type="protein sequence ID" value="MBX47784.1"/>
    <property type="molecule type" value="Transcribed_RNA"/>
</dbReference>
<reference evidence="1" key="1">
    <citation type="submission" date="2018-02" db="EMBL/GenBank/DDBJ databases">
        <title>Rhizophora mucronata_Transcriptome.</title>
        <authorList>
            <person name="Meera S.P."/>
            <person name="Sreeshan A."/>
            <person name="Augustine A."/>
        </authorList>
    </citation>
    <scope>NUCLEOTIDE SEQUENCE</scope>
    <source>
        <tissue evidence="1">Leaf</tissue>
    </source>
</reference>
<dbReference type="AlphaFoldDB" id="A0A2P2NZ92"/>
<sequence>MHVRLLLIMFSNASSSQVILIECFVGSLRV</sequence>
<name>A0A2P2NZ92_RHIMU</name>
<accession>A0A2P2NZ92</accession>
<organism evidence="1">
    <name type="scientific">Rhizophora mucronata</name>
    <name type="common">Asiatic mangrove</name>
    <dbReference type="NCBI Taxonomy" id="61149"/>
    <lineage>
        <taxon>Eukaryota</taxon>
        <taxon>Viridiplantae</taxon>
        <taxon>Streptophyta</taxon>
        <taxon>Embryophyta</taxon>
        <taxon>Tracheophyta</taxon>
        <taxon>Spermatophyta</taxon>
        <taxon>Magnoliopsida</taxon>
        <taxon>eudicotyledons</taxon>
        <taxon>Gunneridae</taxon>
        <taxon>Pentapetalae</taxon>
        <taxon>rosids</taxon>
        <taxon>fabids</taxon>
        <taxon>Malpighiales</taxon>
        <taxon>Rhizophoraceae</taxon>
        <taxon>Rhizophora</taxon>
    </lineage>
</organism>
<proteinExistence type="predicted"/>
<evidence type="ECO:0000313" key="1">
    <source>
        <dbReference type="EMBL" id="MBX47784.1"/>
    </source>
</evidence>